<dbReference type="AlphaFoldDB" id="A0A7S8J0U8"/>
<evidence type="ECO:0000256" key="1">
    <source>
        <dbReference type="SAM" id="Phobius"/>
    </source>
</evidence>
<dbReference type="Pfam" id="PF11141">
    <property type="entry name" value="DUF2914"/>
    <property type="match status" value="1"/>
</dbReference>
<name>A0A7S8J0U8_9BACT</name>
<protein>
    <recommendedName>
        <fullName evidence="2">DUF2914 domain-containing protein</fullName>
    </recommendedName>
</protein>
<dbReference type="KEGG" id="nkf:Nkreftii_003430"/>
<reference evidence="3 4" key="1">
    <citation type="journal article" date="2020" name="ISME J.">
        <title>Enrichment and physiological characterization of a novel comammox Nitrospira indicates ammonium inhibition of complete nitrification.</title>
        <authorList>
            <person name="Sakoula D."/>
            <person name="Koch H."/>
            <person name="Frank J."/>
            <person name="Jetten M.S.M."/>
            <person name="van Kessel M.A.H.J."/>
            <person name="Lucker S."/>
        </authorList>
    </citation>
    <scope>NUCLEOTIDE SEQUENCE [LARGE SCALE GENOMIC DNA]</scope>
    <source>
        <strain evidence="3">Comreactor17</strain>
    </source>
</reference>
<sequence length="404" mass="45516">MTVEQPQDPVSEAVQAPAEFGVFIEQSNGISHSGGMSPFTKLQSVLAKPFMPAVFFLCGVSYDTVTLSRIDRLLDNLVLLLYLVLLGALIVLTGRLSLESPPEREQLLSGPQFTRWVWGARPYYPMASQFLFGGLFSAYAIFYSQSATFTGTAIFFALLIVLLVTNEFLRDRLSNLQILVGLYTVVSFAFFTFFLPVITGLLNVVIFLLGALLSLGVTLYLVQLIYHNRPEQSGRQPFGVMAPAMVLIAMLIGFYFLNWIPPVPLSLKHGGIYHDVKRAGDQFELSFERQWYQFWKRSDTTFPADEPVYCFTAVFAPVDLNTTIYHHWHFRSNDTKPFRHADRIPIKISGGREGGYRAYSFKQGLDPGDWRVDVETEDGRIIGRVAVTVLSQTEEQPRLATVSY</sequence>
<dbReference type="Proteomes" id="UP000593737">
    <property type="component" value="Chromosome"/>
</dbReference>
<evidence type="ECO:0000259" key="2">
    <source>
        <dbReference type="Pfam" id="PF11141"/>
    </source>
</evidence>
<organism evidence="3 4">
    <name type="scientific">Candidatus Nitrospira kreftii</name>
    <dbReference type="NCBI Taxonomy" id="2652173"/>
    <lineage>
        <taxon>Bacteria</taxon>
        <taxon>Pseudomonadati</taxon>
        <taxon>Nitrospirota</taxon>
        <taxon>Nitrospiria</taxon>
        <taxon>Nitrospirales</taxon>
        <taxon>Nitrospiraceae</taxon>
        <taxon>Nitrospira</taxon>
    </lineage>
</organism>
<dbReference type="EMBL" id="CP047423">
    <property type="protein sequence ID" value="QPD05656.1"/>
    <property type="molecule type" value="Genomic_DNA"/>
</dbReference>
<feature type="transmembrane region" description="Helical" evidence="1">
    <location>
        <begin position="204"/>
        <end position="226"/>
    </location>
</feature>
<feature type="transmembrane region" description="Helical" evidence="1">
    <location>
        <begin position="77"/>
        <end position="98"/>
    </location>
</feature>
<accession>A0A7S8J0U8</accession>
<dbReference type="InterPro" id="IPR022606">
    <property type="entry name" value="DUF2914"/>
</dbReference>
<feature type="transmembrane region" description="Helical" evidence="1">
    <location>
        <begin position="176"/>
        <end position="198"/>
    </location>
</feature>
<proteinExistence type="predicted"/>
<keyword evidence="1" id="KW-0472">Membrane</keyword>
<keyword evidence="1" id="KW-0812">Transmembrane</keyword>
<keyword evidence="1" id="KW-1133">Transmembrane helix</keyword>
<feature type="domain" description="DUF2914" evidence="2">
    <location>
        <begin position="322"/>
        <end position="389"/>
    </location>
</feature>
<feature type="transmembrane region" description="Helical" evidence="1">
    <location>
        <begin position="149"/>
        <end position="169"/>
    </location>
</feature>
<evidence type="ECO:0000313" key="3">
    <source>
        <dbReference type="EMBL" id="QPD05656.1"/>
    </source>
</evidence>
<gene>
    <name evidence="3" type="ORF">Nkreftii_003430</name>
</gene>
<evidence type="ECO:0000313" key="4">
    <source>
        <dbReference type="Proteomes" id="UP000593737"/>
    </source>
</evidence>
<feature type="transmembrane region" description="Helical" evidence="1">
    <location>
        <begin position="238"/>
        <end position="257"/>
    </location>
</feature>